<dbReference type="InterPro" id="IPR035963">
    <property type="entry name" value="FERM_2"/>
</dbReference>
<dbReference type="PRINTS" id="PR00661">
    <property type="entry name" value="ERMFAMILY"/>
</dbReference>
<evidence type="ECO:0000256" key="1">
    <source>
        <dbReference type="ARBA" id="ARBA00004536"/>
    </source>
</evidence>
<evidence type="ECO:0000256" key="2">
    <source>
        <dbReference type="ARBA" id="ARBA00022025"/>
    </source>
</evidence>
<dbReference type="InterPro" id="IPR014352">
    <property type="entry name" value="FERM/acyl-CoA-bd_prot_sf"/>
</dbReference>
<feature type="compositionally biased region" description="Basic and acidic residues" evidence="6">
    <location>
        <begin position="430"/>
        <end position="441"/>
    </location>
</feature>
<dbReference type="GO" id="GO:0005198">
    <property type="term" value="F:structural molecule activity"/>
    <property type="evidence" value="ECO:0007669"/>
    <property type="project" value="InterPro"/>
</dbReference>
<dbReference type="Pfam" id="PF09380">
    <property type="entry name" value="FERM_C"/>
    <property type="match status" value="1"/>
</dbReference>
<dbReference type="PANTHER" id="PTHR23280:SF21">
    <property type="entry name" value="PROTEIN 4.1 HOMOLOG"/>
    <property type="match status" value="1"/>
</dbReference>
<dbReference type="InterPro" id="IPR008379">
    <property type="entry name" value="Band_4.1_C"/>
</dbReference>
<dbReference type="FunFam" id="1.20.80.10:FF:000001">
    <property type="entry name" value="Erythrocyte membrane protein band 4.1"/>
    <property type="match status" value="1"/>
</dbReference>
<dbReference type="InterPro" id="IPR029071">
    <property type="entry name" value="Ubiquitin-like_domsf"/>
</dbReference>
<accession>A0A9P0H1N5</accession>
<sequence length="1112" mass="124781">MPEEPNSEPVKRLTPAKGGKPAMATVTLLDGKTLEINIERKGKGEKIFNEVCDHLDLQEKDYFGLSFKDKAGRRTWLDLDKRVGKVLKGDTWNLDFEVKFYPKDPSQLQEDITRYLLCLQVRNDILSGKLPCSFVTHALLGSYLVQSELGDFSQEDYPDSSYLSKFKFCPKPAPGLEEKVMNLHKAHKGQTPAEAELHYLENAKKLAMYGVDLHPAKDSEGVDIQLGVCSTGLLVYRDMLRINRFAWPKILKISYRRNNFYIKIRPGEFEQYESTIGFKLDSSRAAKNLWKVCVDQHTFFRLMSADSIKRPGLFPRLGSLYRWNRKTQVEVLDSSLNPRPEQNFQRSHSCRPSKSLDALAQQQMNVDDPMKRHTMSHAPARTSIHDSPVRLEKGEESSVASISSTEGEFSTERSEQDKPPGAVPVLPIEPIKKKQYDKEKGTNGFSANDLEDEEKENRNNVVDDVTTPVKDEITEKKKQSPSHGLISLFHSSSPKDKKEKPVKERDDQEGKKGKKKKEKIPVALEVEEGRTKESNKSHDSKNKKDKDSALYESLGKLGNFGKSKDKEPKVEKDKKEKDRSKEKEKSSGKSESSEDKSKKNDKMSVFKTDKKEKKKDKKDKSKTDSEKSPDSSLDRSRSLSSTLDKTNSPETSLDQTSKTLENDRSLTESENNPYTKVYEYTSVEDSNRPKSISKFTYETDRKPDSSANKSSTSPTQTKTETGVAFNYAPVETAKLKHDPESASNVLHRLFNKKKEKPLKHEDDKLAENKSDQLLGKVVSNETNKLPGVYHDTEAQSLMAHGKELDGEPGSLETEAKLSNKKEKKLSDFIEAEKVTEEESRGPKVVMTTTKSHLVSSGGTVTQNIEEKVEDMDTGEVTHSTHVNTAEGLDESRSPFITATAFTTRTATTLEDLGTNAKTSQVEEKTVARSTTTTGHRQEQRVVTQEVRATTVVNEPQKPRRSESSSSISSDDSGTPIDGDGGTYYLERKPQGPIVETETVLYSANPELDVSGEHHTPLVPTVTQRLDDVTFQIPGAVVKSQTITSKTRTVETLTYKTEKDGVVETRVEQKITIQSDGDPIDHDKALAEAIQEATAMNPDMRVEKIEIQQEALP</sequence>
<dbReference type="PANTHER" id="PTHR23280">
    <property type="entry name" value="4.1 G PROTEIN"/>
    <property type="match status" value="1"/>
</dbReference>
<dbReference type="GO" id="GO:0030182">
    <property type="term" value="P:neuron differentiation"/>
    <property type="evidence" value="ECO:0007669"/>
    <property type="project" value="UniProtKB-ARBA"/>
</dbReference>
<dbReference type="Gene3D" id="2.30.29.30">
    <property type="entry name" value="Pleckstrin-homology domain (PH domain)/Phosphotyrosine-binding domain (PTB)"/>
    <property type="match status" value="1"/>
</dbReference>
<gene>
    <name evidence="8" type="ORF">NEZAVI_LOCUS4608</name>
</gene>
<evidence type="ECO:0000256" key="3">
    <source>
        <dbReference type="ARBA" id="ARBA00022553"/>
    </source>
</evidence>
<feature type="compositionally biased region" description="Polar residues" evidence="6">
    <location>
        <begin position="846"/>
        <end position="863"/>
    </location>
</feature>
<dbReference type="FunFam" id="2.30.29.30:FF:000001">
    <property type="entry name" value="Erythrocyte membrane protein band 4.1"/>
    <property type="match status" value="1"/>
</dbReference>
<feature type="compositionally biased region" description="Basic and acidic residues" evidence="6">
    <location>
        <begin position="813"/>
        <end position="841"/>
    </location>
</feature>
<feature type="compositionally biased region" description="Low complexity" evidence="6">
    <location>
        <begin position="963"/>
        <end position="977"/>
    </location>
</feature>
<dbReference type="CDD" id="cd13184">
    <property type="entry name" value="FERM_C_4_1_family"/>
    <property type="match status" value="1"/>
</dbReference>
<dbReference type="InterPro" id="IPR018980">
    <property type="entry name" value="FERM_PH-like_C"/>
</dbReference>
<dbReference type="SUPFAM" id="SSF54236">
    <property type="entry name" value="Ubiquitin-like"/>
    <property type="match status" value="1"/>
</dbReference>
<organism evidence="8 9">
    <name type="scientific">Nezara viridula</name>
    <name type="common">Southern green stink bug</name>
    <name type="synonym">Cimex viridulus</name>
    <dbReference type="NCBI Taxonomy" id="85310"/>
    <lineage>
        <taxon>Eukaryota</taxon>
        <taxon>Metazoa</taxon>
        <taxon>Ecdysozoa</taxon>
        <taxon>Arthropoda</taxon>
        <taxon>Hexapoda</taxon>
        <taxon>Insecta</taxon>
        <taxon>Pterygota</taxon>
        <taxon>Neoptera</taxon>
        <taxon>Paraneoptera</taxon>
        <taxon>Hemiptera</taxon>
        <taxon>Heteroptera</taxon>
        <taxon>Panheteroptera</taxon>
        <taxon>Pentatomomorpha</taxon>
        <taxon>Pentatomoidea</taxon>
        <taxon>Pentatomidae</taxon>
        <taxon>Pentatominae</taxon>
        <taxon>Nezara</taxon>
    </lineage>
</organism>
<proteinExistence type="predicted"/>
<dbReference type="PROSITE" id="PS50057">
    <property type="entry name" value="FERM_3"/>
    <property type="match status" value="1"/>
</dbReference>
<dbReference type="GO" id="GO:0009887">
    <property type="term" value="P:animal organ morphogenesis"/>
    <property type="evidence" value="ECO:0007669"/>
    <property type="project" value="UniProtKB-ARBA"/>
</dbReference>
<feature type="region of interest" description="Disordered" evidence="6">
    <location>
        <begin position="371"/>
        <end position="724"/>
    </location>
</feature>
<dbReference type="GO" id="GO:0003779">
    <property type="term" value="F:actin binding"/>
    <property type="evidence" value="ECO:0007669"/>
    <property type="project" value="InterPro"/>
</dbReference>
<feature type="region of interest" description="Disordered" evidence="6">
    <location>
        <begin position="802"/>
        <end position="863"/>
    </location>
</feature>
<feature type="region of interest" description="Disordered" evidence="6">
    <location>
        <begin position="913"/>
        <end position="990"/>
    </location>
</feature>
<feature type="compositionally biased region" description="Basic and acidic residues" evidence="6">
    <location>
        <begin position="618"/>
        <end position="637"/>
    </location>
</feature>
<evidence type="ECO:0000256" key="4">
    <source>
        <dbReference type="ARBA" id="ARBA00022949"/>
    </source>
</evidence>
<feature type="domain" description="FERM" evidence="7">
    <location>
        <begin position="22"/>
        <end position="304"/>
    </location>
</feature>
<feature type="compositionally biased region" description="Basic and acidic residues" evidence="6">
    <location>
        <begin position="758"/>
        <end position="770"/>
    </location>
</feature>
<dbReference type="PROSITE" id="PS00661">
    <property type="entry name" value="FERM_2"/>
    <property type="match status" value="1"/>
</dbReference>
<keyword evidence="9" id="KW-1185">Reference proteome</keyword>
<feature type="compositionally biased region" description="Basic and acidic residues" evidence="6">
    <location>
        <begin position="469"/>
        <end position="478"/>
    </location>
</feature>
<dbReference type="AlphaFoldDB" id="A0A9P0H1N5"/>
<dbReference type="InterPro" id="IPR000299">
    <property type="entry name" value="FERM_domain"/>
</dbReference>
<reference evidence="8" key="1">
    <citation type="submission" date="2022-01" db="EMBL/GenBank/DDBJ databases">
        <authorList>
            <person name="King R."/>
        </authorList>
    </citation>
    <scope>NUCLEOTIDE SEQUENCE</scope>
</reference>
<keyword evidence="3" id="KW-0597">Phosphoprotein</keyword>
<feature type="compositionally biased region" description="Polar residues" evidence="6">
    <location>
        <begin position="398"/>
        <end position="408"/>
    </location>
</feature>
<evidence type="ECO:0000256" key="6">
    <source>
        <dbReference type="SAM" id="MobiDB-lite"/>
    </source>
</evidence>
<evidence type="ECO:0000313" key="8">
    <source>
        <dbReference type="EMBL" id="CAH1394048.1"/>
    </source>
</evidence>
<dbReference type="InterPro" id="IPR019747">
    <property type="entry name" value="FERM_CS"/>
</dbReference>
<dbReference type="SMART" id="SM01196">
    <property type="entry name" value="FERM_C"/>
    <property type="match status" value="1"/>
</dbReference>
<dbReference type="Gene3D" id="1.20.80.10">
    <property type="match status" value="1"/>
</dbReference>
<feature type="compositionally biased region" description="Polar residues" evidence="6">
    <location>
        <begin position="642"/>
        <end position="659"/>
    </location>
</feature>
<feature type="compositionally biased region" description="Basic and acidic residues" evidence="6">
    <location>
        <begin position="383"/>
        <end position="396"/>
    </location>
</feature>
<dbReference type="InterPro" id="IPR011993">
    <property type="entry name" value="PH-like_dom_sf"/>
</dbReference>
<dbReference type="Pfam" id="PF00373">
    <property type="entry name" value="FERM_M"/>
    <property type="match status" value="1"/>
</dbReference>
<dbReference type="PRINTS" id="PR00935">
    <property type="entry name" value="BAND41"/>
</dbReference>
<keyword evidence="4" id="KW-0965">Cell junction</keyword>
<dbReference type="InterPro" id="IPR019748">
    <property type="entry name" value="FERM_central"/>
</dbReference>
<protein>
    <recommendedName>
        <fullName evidence="2">Moesin/ezrin/radixin homolog 1</fullName>
    </recommendedName>
</protein>
<comment type="subcellular location">
    <subcellularLocation>
        <location evidence="1">Cell junction</location>
        <location evidence="1">Adherens junction</location>
    </subcellularLocation>
    <subcellularLocation>
        <location evidence="5">Cell projection</location>
        <location evidence="5">Rhabdomere</location>
    </subcellularLocation>
</comment>
<dbReference type="GO" id="GO:0016028">
    <property type="term" value="C:rhabdomere"/>
    <property type="evidence" value="ECO:0007669"/>
    <property type="project" value="UniProtKB-SubCell"/>
</dbReference>
<dbReference type="CDD" id="cd14473">
    <property type="entry name" value="FERM_B-lobe"/>
    <property type="match status" value="1"/>
</dbReference>
<dbReference type="GO" id="GO:0005912">
    <property type="term" value="C:adherens junction"/>
    <property type="evidence" value="ECO:0007669"/>
    <property type="project" value="UniProtKB-SubCell"/>
</dbReference>
<feature type="compositionally biased region" description="Basic and acidic residues" evidence="6">
    <location>
        <begin position="527"/>
        <end position="549"/>
    </location>
</feature>
<feature type="compositionally biased region" description="Polar residues" evidence="6">
    <location>
        <begin position="705"/>
        <end position="720"/>
    </location>
</feature>
<dbReference type="SUPFAM" id="SSF47031">
    <property type="entry name" value="Second domain of FERM"/>
    <property type="match status" value="1"/>
</dbReference>
<dbReference type="Pfam" id="PF05902">
    <property type="entry name" value="4_1_CTD"/>
    <property type="match status" value="1"/>
</dbReference>
<feature type="region of interest" description="Disordered" evidence="6">
    <location>
        <begin position="751"/>
        <end position="778"/>
    </location>
</feature>
<feature type="compositionally biased region" description="Basic and acidic residues" evidence="6">
    <location>
        <begin position="493"/>
        <end position="511"/>
    </location>
</feature>
<dbReference type="Gene3D" id="3.10.20.90">
    <property type="entry name" value="Phosphatidylinositol 3-kinase Catalytic Subunit, Chain A, domain 1"/>
    <property type="match status" value="1"/>
</dbReference>
<dbReference type="GO" id="GO:0005886">
    <property type="term" value="C:plasma membrane"/>
    <property type="evidence" value="ECO:0007669"/>
    <property type="project" value="TreeGrafter"/>
</dbReference>
<dbReference type="OrthoDB" id="6589456at2759"/>
<evidence type="ECO:0000313" key="9">
    <source>
        <dbReference type="Proteomes" id="UP001152798"/>
    </source>
</evidence>
<name>A0A9P0H1N5_NEZVI</name>
<dbReference type="GO" id="GO:0031032">
    <property type="term" value="P:actomyosin structure organization"/>
    <property type="evidence" value="ECO:0007669"/>
    <property type="project" value="TreeGrafter"/>
</dbReference>
<dbReference type="SUPFAM" id="SSF50729">
    <property type="entry name" value="PH domain-like"/>
    <property type="match status" value="1"/>
</dbReference>
<evidence type="ECO:0000259" key="7">
    <source>
        <dbReference type="PROSITE" id="PS50057"/>
    </source>
</evidence>
<dbReference type="Proteomes" id="UP001152798">
    <property type="component" value="Chromosome 2"/>
</dbReference>
<feature type="compositionally biased region" description="Basic and acidic residues" evidence="6">
    <location>
        <begin position="562"/>
        <end position="611"/>
    </location>
</feature>
<evidence type="ECO:0000256" key="5">
    <source>
        <dbReference type="ARBA" id="ARBA00043944"/>
    </source>
</evidence>
<dbReference type="InterPro" id="IPR019749">
    <property type="entry name" value="Band_41_domain"/>
</dbReference>
<dbReference type="EMBL" id="OV725078">
    <property type="protein sequence ID" value="CAH1394048.1"/>
    <property type="molecule type" value="Genomic_DNA"/>
</dbReference>
<dbReference type="SMART" id="SM00295">
    <property type="entry name" value="B41"/>
    <property type="match status" value="1"/>
</dbReference>
<dbReference type="InterPro" id="IPR018979">
    <property type="entry name" value="FERM_N"/>
</dbReference>
<dbReference type="GO" id="GO:0005856">
    <property type="term" value="C:cytoskeleton"/>
    <property type="evidence" value="ECO:0007669"/>
    <property type="project" value="InterPro"/>
</dbReference>
<feature type="compositionally biased region" description="Polar residues" evidence="6">
    <location>
        <begin position="927"/>
        <end position="953"/>
    </location>
</feature>
<dbReference type="Pfam" id="PF09379">
    <property type="entry name" value="FERM_N"/>
    <property type="match status" value="1"/>
</dbReference>
<dbReference type="InterPro" id="IPR000798">
    <property type="entry name" value="Ez/rad/moesin-like"/>
</dbReference>